<evidence type="ECO:0000313" key="3">
    <source>
        <dbReference type="Proteomes" id="UP001596407"/>
    </source>
</evidence>
<keyword evidence="3" id="KW-1185">Reference proteome</keyword>
<protein>
    <submittedName>
        <fullName evidence="2">Uncharacterized protein</fullName>
    </submittedName>
</protein>
<gene>
    <name evidence="2" type="ORF">ACFQJ6_01850</name>
</gene>
<evidence type="ECO:0000313" key="2">
    <source>
        <dbReference type="EMBL" id="MFC7079064.1"/>
    </source>
</evidence>
<evidence type="ECO:0000256" key="1">
    <source>
        <dbReference type="SAM" id="MobiDB-lite"/>
    </source>
</evidence>
<comment type="caution">
    <text evidence="2">The sequence shown here is derived from an EMBL/GenBank/DDBJ whole genome shotgun (WGS) entry which is preliminary data.</text>
</comment>
<dbReference type="GeneID" id="79305511"/>
<sequence length="55" mass="5710">MALPSIFEGFYVRAGFGSSVSAVVAGIPTQTTPKETEIAETAEKKSQKAPPGRGL</sequence>
<organism evidence="2 3">
    <name type="scientific">Halorussus caseinilyticus</name>
    <dbReference type="NCBI Taxonomy" id="3034025"/>
    <lineage>
        <taxon>Archaea</taxon>
        <taxon>Methanobacteriati</taxon>
        <taxon>Methanobacteriota</taxon>
        <taxon>Stenosarchaea group</taxon>
        <taxon>Halobacteria</taxon>
        <taxon>Halobacteriales</taxon>
        <taxon>Haladaptataceae</taxon>
        <taxon>Halorussus</taxon>
    </lineage>
</organism>
<proteinExistence type="predicted"/>
<dbReference type="Proteomes" id="UP001596407">
    <property type="component" value="Unassembled WGS sequence"/>
</dbReference>
<accession>A0ABD5WLX5</accession>
<reference evidence="2 3" key="1">
    <citation type="journal article" date="2019" name="Int. J. Syst. Evol. Microbiol.">
        <title>The Global Catalogue of Microorganisms (GCM) 10K type strain sequencing project: providing services to taxonomists for standard genome sequencing and annotation.</title>
        <authorList>
            <consortium name="The Broad Institute Genomics Platform"/>
            <consortium name="The Broad Institute Genome Sequencing Center for Infectious Disease"/>
            <person name="Wu L."/>
            <person name="Ma J."/>
        </authorList>
    </citation>
    <scope>NUCLEOTIDE SEQUENCE [LARGE SCALE GENOMIC DNA]</scope>
    <source>
        <strain evidence="2 3">DT72</strain>
    </source>
</reference>
<dbReference type="RefSeq" id="WP_276282384.1">
    <property type="nucleotide sequence ID" value="NZ_CP119810.1"/>
</dbReference>
<feature type="region of interest" description="Disordered" evidence="1">
    <location>
        <begin position="33"/>
        <end position="55"/>
    </location>
</feature>
<feature type="compositionally biased region" description="Basic and acidic residues" evidence="1">
    <location>
        <begin position="34"/>
        <end position="46"/>
    </location>
</feature>
<dbReference type="AlphaFoldDB" id="A0ABD5WLX5"/>
<name>A0ABD5WLX5_9EURY</name>
<dbReference type="EMBL" id="JBHSZH010000001">
    <property type="protein sequence ID" value="MFC7079064.1"/>
    <property type="molecule type" value="Genomic_DNA"/>
</dbReference>